<evidence type="ECO:0000256" key="3">
    <source>
        <dbReference type="PROSITE-ProRule" id="PRU01282"/>
    </source>
</evidence>
<evidence type="ECO:0000256" key="2">
    <source>
        <dbReference type="ARBA" id="ARBA00023002"/>
    </source>
</evidence>
<proteinExistence type="inferred from homology"/>
<comment type="similarity">
    <text evidence="1 3">Belongs to the ArsC family.</text>
</comment>
<dbReference type="SUPFAM" id="SSF52833">
    <property type="entry name" value="Thioredoxin-like"/>
    <property type="match status" value="1"/>
</dbReference>
<keyword evidence="2" id="KW-0560">Oxidoreductase</keyword>
<sequence>MIKIYHHPKCSKSREGLAIVEASGKPFQIIKYMDEQLPVPTLERLIDTLGIKPIELVRTNETIWKESYKGKELSDTEIIKALATHPKLIERPIVVNGKKAIIGRPPLNIKSIL</sequence>
<evidence type="ECO:0000256" key="1">
    <source>
        <dbReference type="ARBA" id="ARBA00007198"/>
    </source>
</evidence>
<gene>
    <name evidence="4" type="ORF">SAMN06265376_102317</name>
</gene>
<accession>A0A238YSZ4</accession>
<dbReference type="Proteomes" id="UP000198379">
    <property type="component" value="Unassembled WGS sequence"/>
</dbReference>
<dbReference type="PROSITE" id="PS51353">
    <property type="entry name" value="ARSC"/>
    <property type="match status" value="1"/>
</dbReference>
<dbReference type="InterPro" id="IPR006659">
    <property type="entry name" value="Arsenate_reductase"/>
</dbReference>
<reference evidence="4 5" key="1">
    <citation type="submission" date="2017-06" db="EMBL/GenBank/DDBJ databases">
        <authorList>
            <person name="Kim H.J."/>
            <person name="Triplett B.A."/>
        </authorList>
    </citation>
    <scope>NUCLEOTIDE SEQUENCE [LARGE SCALE GENOMIC DNA]</scope>
    <source>
        <strain evidence="4 5">DSM 25597</strain>
    </source>
</reference>
<protein>
    <submittedName>
        <fullName evidence="4">Arsenate reductase</fullName>
    </submittedName>
</protein>
<dbReference type="AlphaFoldDB" id="A0A238YSZ4"/>
<organism evidence="4 5">
    <name type="scientific">Dokdonia pacifica</name>
    <dbReference type="NCBI Taxonomy" id="1627892"/>
    <lineage>
        <taxon>Bacteria</taxon>
        <taxon>Pseudomonadati</taxon>
        <taxon>Bacteroidota</taxon>
        <taxon>Flavobacteriia</taxon>
        <taxon>Flavobacteriales</taxon>
        <taxon>Flavobacteriaceae</taxon>
        <taxon>Dokdonia</taxon>
    </lineage>
</organism>
<dbReference type="CDD" id="cd03034">
    <property type="entry name" value="ArsC_ArsC"/>
    <property type="match status" value="1"/>
</dbReference>
<dbReference type="GO" id="GO:0008794">
    <property type="term" value="F:arsenate reductase (glutaredoxin) activity"/>
    <property type="evidence" value="ECO:0007669"/>
    <property type="project" value="InterPro"/>
</dbReference>
<dbReference type="RefSeq" id="WP_089371075.1">
    <property type="nucleotide sequence ID" value="NZ_BMEP01000001.1"/>
</dbReference>
<dbReference type="InterPro" id="IPR006660">
    <property type="entry name" value="Arsenate_reductase-like"/>
</dbReference>
<dbReference type="EMBL" id="FZNY01000002">
    <property type="protein sequence ID" value="SNR73938.1"/>
    <property type="molecule type" value="Genomic_DNA"/>
</dbReference>
<evidence type="ECO:0000313" key="5">
    <source>
        <dbReference type="Proteomes" id="UP000198379"/>
    </source>
</evidence>
<dbReference type="NCBIfam" id="TIGR00014">
    <property type="entry name" value="arsC"/>
    <property type="match status" value="1"/>
</dbReference>
<dbReference type="PANTHER" id="PTHR30041:SF4">
    <property type="entry name" value="ARSENATE REDUCTASE"/>
    <property type="match status" value="1"/>
</dbReference>
<name>A0A238YSZ4_9FLAO</name>
<dbReference type="Gene3D" id="3.40.30.10">
    <property type="entry name" value="Glutaredoxin"/>
    <property type="match status" value="1"/>
</dbReference>
<dbReference type="OrthoDB" id="9808142at2"/>
<evidence type="ECO:0000313" key="4">
    <source>
        <dbReference type="EMBL" id="SNR73938.1"/>
    </source>
</evidence>
<dbReference type="Pfam" id="PF03960">
    <property type="entry name" value="ArsC"/>
    <property type="match status" value="1"/>
</dbReference>
<keyword evidence="5" id="KW-1185">Reference proteome</keyword>
<dbReference type="PANTHER" id="PTHR30041">
    <property type="entry name" value="ARSENATE REDUCTASE"/>
    <property type="match status" value="1"/>
</dbReference>
<dbReference type="InterPro" id="IPR036249">
    <property type="entry name" value="Thioredoxin-like_sf"/>
</dbReference>